<evidence type="ECO:0000313" key="3">
    <source>
        <dbReference type="Proteomes" id="UP001633002"/>
    </source>
</evidence>
<comment type="caution">
    <text evidence="2">The sequence shown here is derived from an EMBL/GenBank/DDBJ whole genome shotgun (WGS) entry which is preliminary data.</text>
</comment>
<organism evidence="2 3">
    <name type="scientific">Riccia sorocarpa</name>
    <dbReference type="NCBI Taxonomy" id="122646"/>
    <lineage>
        <taxon>Eukaryota</taxon>
        <taxon>Viridiplantae</taxon>
        <taxon>Streptophyta</taxon>
        <taxon>Embryophyta</taxon>
        <taxon>Marchantiophyta</taxon>
        <taxon>Marchantiopsida</taxon>
        <taxon>Marchantiidae</taxon>
        <taxon>Marchantiales</taxon>
        <taxon>Ricciaceae</taxon>
        <taxon>Riccia</taxon>
    </lineage>
</organism>
<evidence type="ECO:0000259" key="1">
    <source>
        <dbReference type="Pfam" id="PF13966"/>
    </source>
</evidence>
<dbReference type="EMBL" id="JBJQOH010000002">
    <property type="protein sequence ID" value="KAL3695843.1"/>
    <property type="molecule type" value="Genomic_DNA"/>
</dbReference>
<evidence type="ECO:0000313" key="2">
    <source>
        <dbReference type="EMBL" id="KAL3695843.1"/>
    </source>
</evidence>
<dbReference type="Pfam" id="PF13966">
    <property type="entry name" value="zf-RVT"/>
    <property type="match status" value="1"/>
</dbReference>
<name>A0ABD3HWS3_9MARC</name>
<protein>
    <recommendedName>
        <fullName evidence="1">Reverse transcriptase zinc-binding domain-containing protein</fullName>
    </recommendedName>
</protein>
<dbReference type="InterPro" id="IPR026960">
    <property type="entry name" value="RVT-Znf"/>
</dbReference>
<sequence length="278" mass="32153">MEAMGFDNKFSLQLDRGSVNLNGTTAIETYMLLGVGQQWVIQQEASPGQIVSILRKSKINTIGAWSDWVEKGTVNRPLTQIEDMAMNIGSNIFVENIEISQLLWEWQIGTRQIGWGKATTKDCRRILRGGITEPSVLNKKWRSAYSARWWSKLLSKLWKSELPPKDKKWVWKVLQHGIPSLERIEKCRHGDGICKRCRHEIETAEYIFWGCHLAKSKWSNMRYVTEGLECQNQMTGSFLAALHRAFRGRNPAKPFLFIATLRGIWEERMLLAEWHGYV</sequence>
<dbReference type="AlphaFoldDB" id="A0ABD3HWS3"/>
<proteinExistence type="predicted"/>
<keyword evidence="3" id="KW-1185">Reference proteome</keyword>
<reference evidence="2 3" key="1">
    <citation type="submission" date="2024-09" db="EMBL/GenBank/DDBJ databases">
        <title>Chromosome-scale assembly of Riccia sorocarpa.</title>
        <authorList>
            <person name="Paukszto L."/>
        </authorList>
    </citation>
    <scope>NUCLEOTIDE SEQUENCE [LARGE SCALE GENOMIC DNA]</scope>
    <source>
        <strain evidence="2">LP-2024</strain>
        <tissue evidence="2">Aerial parts of the thallus</tissue>
    </source>
</reference>
<feature type="domain" description="Reverse transcriptase zinc-binding" evidence="1">
    <location>
        <begin position="152"/>
        <end position="218"/>
    </location>
</feature>
<dbReference type="Proteomes" id="UP001633002">
    <property type="component" value="Unassembled WGS sequence"/>
</dbReference>
<gene>
    <name evidence="2" type="ORF">R1sor_009919</name>
</gene>
<accession>A0ABD3HWS3</accession>